<dbReference type="EMBL" id="QUZT01000029">
    <property type="protein sequence ID" value="TFY92963.1"/>
    <property type="molecule type" value="Genomic_DNA"/>
</dbReference>
<name>A0A4Z0B2Z3_9PSED</name>
<dbReference type="AlphaFoldDB" id="A0A4Z0B2Z3"/>
<dbReference type="RefSeq" id="WP_135309169.1">
    <property type="nucleotide sequence ID" value="NZ_QUZT01000029.1"/>
</dbReference>
<dbReference type="Pfam" id="PF11367">
    <property type="entry name" value="Tail_completion_gp17"/>
    <property type="match status" value="1"/>
</dbReference>
<comment type="caution">
    <text evidence="1">The sequence shown here is derived from an EMBL/GenBank/DDBJ whole genome shotgun (WGS) entry which is preliminary data.</text>
</comment>
<dbReference type="OrthoDB" id="6957354at2"/>
<evidence type="ECO:0000313" key="2">
    <source>
        <dbReference type="Proteomes" id="UP000297734"/>
    </source>
</evidence>
<protein>
    <submittedName>
        <fullName evidence="1">DUF3168 domain-containing protein</fullName>
    </submittedName>
</protein>
<dbReference type="Proteomes" id="UP000297734">
    <property type="component" value="Unassembled WGS sequence"/>
</dbReference>
<sequence>MADPSFALQVALLGRLKEEIVSCKTYDHVPMNAAFPFISLGYETSSNDDPLASRRDIRLIYLSVWSDFPGQEQIKLLMAEIDAALHERPMRLDTGRVVSIRVIRKQATPEPDGITYQGSVTVRIITQH</sequence>
<gene>
    <name evidence="1" type="ORF">DYL61_16330</name>
</gene>
<proteinExistence type="predicted"/>
<organism evidence="1 2">
    <name type="scientific">Pseudomonas nabeulensis</name>
    <dbReference type="NCBI Taxonomy" id="2293833"/>
    <lineage>
        <taxon>Bacteria</taxon>
        <taxon>Pseudomonadati</taxon>
        <taxon>Pseudomonadota</taxon>
        <taxon>Gammaproteobacteria</taxon>
        <taxon>Pseudomonadales</taxon>
        <taxon>Pseudomonadaceae</taxon>
        <taxon>Pseudomonas</taxon>
    </lineage>
</organism>
<accession>A0A4Z0B2Z3</accession>
<evidence type="ECO:0000313" key="1">
    <source>
        <dbReference type="EMBL" id="TFY92963.1"/>
    </source>
</evidence>
<keyword evidence="2" id="KW-1185">Reference proteome</keyword>
<dbReference type="InterPro" id="IPR053745">
    <property type="entry name" value="Viral_Tail_Comp_sf"/>
</dbReference>
<dbReference type="Gene3D" id="3.30.2000.30">
    <property type="match status" value="1"/>
</dbReference>
<reference evidence="1 2" key="1">
    <citation type="journal article" date="2019" name="Syst. Appl. Microbiol.">
        <title>New species of pathogenic Pseudomonas isolated from citrus in Tunisia: Proposal of Pseudomonas kairouanensis sp. nov. and Pseudomonas nabeulensis sp. nov.</title>
        <authorList>
            <person name="Oueslati M."/>
            <person name="Mulet M."/>
            <person name="Gomila M."/>
            <person name="Berge O."/>
            <person name="Hajlaoui M.R."/>
            <person name="Lalucat J."/>
            <person name="Sadfi-Zouaoui N."/>
            <person name="Garcia-Valdes E."/>
        </authorList>
    </citation>
    <scope>NUCLEOTIDE SEQUENCE [LARGE SCALE GENOMIC DNA]</scope>
    <source>
        <strain evidence="1 2">E10B</strain>
    </source>
</reference>
<dbReference type="InterPro" id="IPR021508">
    <property type="entry name" value="Gp17-like"/>
</dbReference>